<dbReference type="InterPro" id="IPR036390">
    <property type="entry name" value="WH_DNA-bd_sf"/>
</dbReference>
<dbReference type="PROSITE" id="PS01256">
    <property type="entry name" value="CULLIN_1"/>
    <property type="match status" value="1"/>
</dbReference>
<keyword evidence="3" id="KW-0832">Ubl conjugation</keyword>
<dbReference type="SMART" id="SM00182">
    <property type="entry name" value="CULLIN"/>
    <property type="match status" value="1"/>
</dbReference>
<evidence type="ECO:0000256" key="1">
    <source>
        <dbReference type="ARBA" id="ARBA00006019"/>
    </source>
</evidence>
<dbReference type="InterPro" id="IPR016158">
    <property type="entry name" value="Cullin_homology"/>
</dbReference>
<name>A0A2R5GEL6_9STRA</name>
<dbReference type="Pfam" id="PF10557">
    <property type="entry name" value="Cullin_Nedd8"/>
    <property type="match status" value="1"/>
</dbReference>
<evidence type="ECO:0000259" key="6">
    <source>
        <dbReference type="PROSITE" id="PS50069"/>
    </source>
</evidence>
<sequence>MDNEIIKLEEGWAEIDKSIEKLIRILSQENPQESLTRKEYAHVYTKCYTMCTQRSPDNFSQELYTRHGERIKDYLESAVMPVLREKRDEYLLKELVVRWKQHEIMDKWMRRFFMYLDRYHVKHHSLPELHEASLKLFRTIVFQEVKPAFVAAILAQINKERDGEVVDRFLLKQCVDIFGKMMPQLKVYTASLEEPLLADTREMYRKKAQEWIEQDALPEYLRKAEASLETEGERVDNYLEAQTKPRLQGVVMDELLAQHEMALLEKEGSGCRALLRDDKSEDLARLFKLYQKVENGLEPIAAIVKEHVTKQGVEIVKKRETVLASAQSQKEKDAHDPTFVQSLLDLHEKYQSLVKKEFEGDSFFQKALKEAFETFVNQDVGKRSNAELLANFCDRILKTGGVKLSDTEMESLLERTVQLFSYLSEKDTFADVYRNQLAKRLLMNRSASDDAEHSIISKLRLRCGAQFTSKMEGMVKDLLTGNDFKKDFKEQVRTKPEVLVQASLASELSASAPGDLVVIDGVEFTVEVLTTGHWPSYKMVPIELPPELLKCISVYQAFYDNKTSQRCLKWVHSLGNCSVRAQFKRTYDLQVTTLQACALLQFNAVPEDEYISFQDMVTRLNVEEEVAKRILHSLSCAKHRVIEKEPKSKGISRTDKFKFNSSFQSPMRKLRLPMASLDESSNPKRVQEDRSIAIEAAIVRIMKARKRLSHQELVAEVLSQLHFFSPAPRVVKRRIEHLIDREYLERDESQANFYKYLA</sequence>
<dbReference type="FunFam" id="1.10.10.10:FF:000014">
    <property type="entry name" value="Cullin 1"/>
    <property type="match status" value="1"/>
</dbReference>
<dbReference type="GO" id="GO:0006511">
    <property type="term" value="P:ubiquitin-dependent protein catabolic process"/>
    <property type="evidence" value="ECO:0007669"/>
    <property type="project" value="InterPro"/>
</dbReference>
<proteinExistence type="inferred from homology"/>
<protein>
    <submittedName>
        <fullName evidence="7">Cullin-1</fullName>
    </submittedName>
</protein>
<keyword evidence="8" id="KW-1185">Reference proteome</keyword>
<dbReference type="GO" id="GO:0031461">
    <property type="term" value="C:cullin-RING ubiquitin ligase complex"/>
    <property type="evidence" value="ECO:0007669"/>
    <property type="project" value="InterPro"/>
</dbReference>
<dbReference type="Pfam" id="PF26557">
    <property type="entry name" value="Cullin_AB"/>
    <property type="match status" value="1"/>
</dbReference>
<dbReference type="OrthoDB" id="27073at2759"/>
<accession>A0A2R5GEL6</accession>
<dbReference type="InterPro" id="IPR036317">
    <property type="entry name" value="Cullin_homology_sf"/>
</dbReference>
<dbReference type="Gene3D" id="1.20.1310.10">
    <property type="entry name" value="Cullin Repeats"/>
    <property type="match status" value="4"/>
</dbReference>
<dbReference type="SUPFAM" id="SSF75632">
    <property type="entry name" value="Cullin homology domain"/>
    <property type="match status" value="1"/>
</dbReference>
<comment type="caution">
    <text evidence="7">The sequence shown here is derived from an EMBL/GenBank/DDBJ whole genome shotgun (WGS) entry which is preliminary data.</text>
</comment>
<comment type="similarity">
    <text evidence="1 4 5">Belongs to the cullin family.</text>
</comment>
<dbReference type="InterPro" id="IPR019559">
    <property type="entry name" value="Cullin_neddylation_domain"/>
</dbReference>
<evidence type="ECO:0000256" key="2">
    <source>
        <dbReference type="ARBA" id="ARBA00022499"/>
    </source>
</evidence>
<dbReference type="InterPro" id="IPR036388">
    <property type="entry name" value="WH-like_DNA-bd_sf"/>
</dbReference>
<evidence type="ECO:0000256" key="4">
    <source>
        <dbReference type="PROSITE-ProRule" id="PRU00330"/>
    </source>
</evidence>
<dbReference type="AlphaFoldDB" id="A0A2R5GEL6"/>
<dbReference type="FunFam" id="1.20.1310.10:FF:000001">
    <property type="entry name" value="Cullin 3"/>
    <property type="match status" value="1"/>
</dbReference>
<dbReference type="InterPro" id="IPR001373">
    <property type="entry name" value="Cullin_N"/>
</dbReference>
<dbReference type="FunFam" id="1.20.1310.10:FF:000002">
    <property type="entry name" value="cullin-3 isoform X1"/>
    <property type="match status" value="1"/>
</dbReference>
<dbReference type="InterPro" id="IPR045093">
    <property type="entry name" value="Cullin"/>
</dbReference>
<dbReference type="Pfam" id="PF00888">
    <property type="entry name" value="Cullin"/>
    <property type="match status" value="1"/>
</dbReference>
<gene>
    <name evidence="7" type="ORF">FCC1311_029022</name>
</gene>
<dbReference type="SUPFAM" id="SSF46785">
    <property type="entry name" value="Winged helix' DNA-binding domain"/>
    <property type="match status" value="1"/>
</dbReference>
<evidence type="ECO:0000256" key="5">
    <source>
        <dbReference type="RuleBase" id="RU003829"/>
    </source>
</evidence>
<dbReference type="EMBL" id="BEYU01000022">
    <property type="protein sequence ID" value="GBG26681.1"/>
    <property type="molecule type" value="Genomic_DNA"/>
</dbReference>
<dbReference type="InterPro" id="IPR059120">
    <property type="entry name" value="Cullin-like_AB"/>
</dbReference>
<evidence type="ECO:0000313" key="7">
    <source>
        <dbReference type="EMBL" id="GBG26681.1"/>
    </source>
</evidence>
<dbReference type="FunCoup" id="A0A2R5GEL6">
    <property type="interactions" value="233"/>
</dbReference>
<dbReference type="InterPro" id="IPR016159">
    <property type="entry name" value="Cullin_repeat-like_dom_sf"/>
</dbReference>
<evidence type="ECO:0000256" key="3">
    <source>
        <dbReference type="ARBA" id="ARBA00022843"/>
    </source>
</evidence>
<dbReference type="GO" id="GO:0031625">
    <property type="term" value="F:ubiquitin protein ligase binding"/>
    <property type="evidence" value="ECO:0007669"/>
    <property type="project" value="InterPro"/>
</dbReference>
<feature type="domain" description="Cullin family profile" evidence="6">
    <location>
        <begin position="384"/>
        <end position="635"/>
    </location>
</feature>
<dbReference type="InParanoid" id="A0A2R5GEL6"/>
<keyword evidence="2" id="KW-1017">Isopeptide bond</keyword>
<dbReference type="Gene3D" id="3.30.230.130">
    <property type="entry name" value="Cullin, Chain C, Domain 2"/>
    <property type="match status" value="1"/>
</dbReference>
<reference evidence="7 8" key="1">
    <citation type="submission" date="2017-12" db="EMBL/GenBank/DDBJ databases">
        <title>Sequencing, de novo assembly and annotation of complete genome of a new Thraustochytrid species, strain FCC1311.</title>
        <authorList>
            <person name="Sedici K."/>
            <person name="Godart F."/>
            <person name="Aiese Cigliano R."/>
            <person name="Sanseverino W."/>
            <person name="Barakat M."/>
            <person name="Ortet P."/>
            <person name="Marechal E."/>
            <person name="Cagnac O."/>
            <person name="Amato A."/>
        </authorList>
    </citation>
    <scope>NUCLEOTIDE SEQUENCE [LARGE SCALE GENOMIC DNA]</scope>
</reference>
<dbReference type="SMART" id="SM00884">
    <property type="entry name" value="Cullin_Nedd8"/>
    <property type="match status" value="1"/>
</dbReference>
<evidence type="ECO:0000313" key="8">
    <source>
        <dbReference type="Proteomes" id="UP000241890"/>
    </source>
</evidence>
<dbReference type="PROSITE" id="PS50069">
    <property type="entry name" value="CULLIN_2"/>
    <property type="match status" value="1"/>
</dbReference>
<dbReference type="SUPFAM" id="SSF74788">
    <property type="entry name" value="Cullin repeat-like"/>
    <property type="match status" value="1"/>
</dbReference>
<dbReference type="Proteomes" id="UP000241890">
    <property type="component" value="Unassembled WGS sequence"/>
</dbReference>
<organism evidence="7 8">
    <name type="scientific">Hondaea fermentalgiana</name>
    <dbReference type="NCBI Taxonomy" id="2315210"/>
    <lineage>
        <taxon>Eukaryota</taxon>
        <taxon>Sar</taxon>
        <taxon>Stramenopiles</taxon>
        <taxon>Bigyra</taxon>
        <taxon>Labyrinthulomycetes</taxon>
        <taxon>Thraustochytrida</taxon>
        <taxon>Thraustochytriidae</taxon>
        <taxon>Hondaea</taxon>
    </lineage>
</organism>
<dbReference type="PANTHER" id="PTHR11932">
    <property type="entry name" value="CULLIN"/>
    <property type="match status" value="1"/>
</dbReference>
<dbReference type="Gene3D" id="1.10.10.10">
    <property type="entry name" value="Winged helix-like DNA-binding domain superfamily/Winged helix DNA-binding domain"/>
    <property type="match status" value="1"/>
</dbReference>
<dbReference type="InterPro" id="IPR016157">
    <property type="entry name" value="Cullin_CS"/>
</dbReference>